<dbReference type="Gene3D" id="3.10.180.10">
    <property type="entry name" value="2,3-Dihydroxybiphenyl 1,2-Dioxygenase, domain 1"/>
    <property type="match status" value="1"/>
</dbReference>
<evidence type="ECO:0000313" key="2">
    <source>
        <dbReference type="Proteomes" id="UP000305709"/>
    </source>
</evidence>
<evidence type="ECO:0008006" key="3">
    <source>
        <dbReference type="Google" id="ProtNLM"/>
    </source>
</evidence>
<comment type="caution">
    <text evidence="1">The sequence shown here is derived from an EMBL/GenBank/DDBJ whole genome shotgun (WGS) entry which is preliminary data.</text>
</comment>
<accession>A0A5C4ND14</accession>
<name>A0A5C4ND14_9RHOB</name>
<dbReference type="RefSeq" id="WP_139082209.1">
    <property type="nucleotide sequence ID" value="NZ_VDFV01000020.1"/>
</dbReference>
<sequence length="115" mass="12828">MTIPRIRIEGLDEARRSYAAIFRPPARSRVLYTAIRTRSGWRRLADPARTEPGHAVALTLSDPGEGRRVFDALAIGGRVETPYQPTVWSPGFGRLIDRWGTRWMVDAMPAPRGGA</sequence>
<dbReference type="SUPFAM" id="SSF54593">
    <property type="entry name" value="Glyoxalase/Bleomycin resistance protein/Dihydroxybiphenyl dioxygenase"/>
    <property type="match status" value="1"/>
</dbReference>
<dbReference type="Proteomes" id="UP000305709">
    <property type="component" value="Unassembled WGS sequence"/>
</dbReference>
<reference evidence="1 2" key="1">
    <citation type="submission" date="2019-06" db="EMBL/GenBank/DDBJ databases">
        <authorList>
            <person name="Jiang L."/>
        </authorList>
    </citation>
    <scope>NUCLEOTIDE SEQUENCE [LARGE SCALE GENOMIC DNA]</scope>
    <source>
        <strain evidence="1 2">YIM 48858</strain>
    </source>
</reference>
<evidence type="ECO:0000313" key="1">
    <source>
        <dbReference type="EMBL" id="TNC69819.1"/>
    </source>
</evidence>
<organism evidence="1 2">
    <name type="scientific">Rubellimicrobium roseum</name>
    <dbReference type="NCBI Taxonomy" id="687525"/>
    <lineage>
        <taxon>Bacteria</taxon>
        <taxon>Pseudomonadati</taxon>
        <taxon>Pseudomonadota</taxon>
        <taxon>Alphaproteobacteria</taxon>
        <taxon>Rhodobacterales</taxon>
        <taxon>Roseobacteraceae</taxon>
        <taxon>Rubellimicrobium</taxon>
    </lineage>
</organism>
<protein>
    <recommendedName>
        <fullName evidence="3">VOC family protein</fullName>
    </recommendedName>
</protein>
<keyword evidence="2" id="KW-1185">Reference proteome</keyword>
<proteinExistence type="predicted"/>
<dbReference type="AlphaFoldDB" id="A0A5C4ND14"/>
<gene>
    <name evidence="1" type="ORF">FHG71_13450</name>
</gene>
<dbReference type="EMBL" id="VDFV01000020">
    <property type="protein sequence ID" value="TNC69819.1"/>
    <property type="molecule type" value="Genomic_DNA"/>
</dbReference>
<dbReference type="InterPro" id="IPR029068">
    <property type="entry name" value="Glyas_Bleomycin-R_OHBP_Dase"/>
</dbReference>
<dbReference type="OrthoDB" id="9795306at2"/>